<reference evidence="1" key="1">
    <citation type="journal article" date="2014" name="Genome Biol. Evol.">
        <title>Pangenome evidence for extensive interdomain horizontal transfer affecting lineage core and shell genes in uncultured planktonic thaumarchaeota and euryarchaeota.</title>
        <authorList>
            <person name="Deschamps P."/>
            <person name="Zivanovic Y."/>
            <person name="Moreira D."/>
            <person name="Rodriguez-Valera F."/>
            <person name="Lopez-Garcia P."/>
        </authorList>
    </citation>
    <scope>NUCLEOTIDE SEQUENCE</scope>
</reference>
<accession>A0A075H586</accession>
<dbReference type="AlphaFoldDB" id="A0A075H586"/>
<evidence type="ECO:0000313" key="1">
    <source>
        <dbReference type="EMBL" id="AIF11431.1"/>
    </source>
</evidence>
<proteinExistence type="predicted"/>
<protein>
    <submittedName>
        <fullName evidence="1">Uncharacterized protein</fullName>
    </submittedName>
</protein>
<organism evidence="1">
    <name type="scientific">uncultured marine group II/III euryarchaeote KM3_52_A01</name>
    <dbReference type="NCBI Taxonomy" id="1456457"/>
    <lineage>
        <taxon>Archaea</taxon>
        <taxon>Methanobacteriati</taxon>
        <taxon>Methanobacteriota</taxon>
        <taxon>environmental samples</taxon>
    </lineage>
</organism>
<name>A0A075H586_9EURY</name>
<sequence>MYTTLTYLCSGSWKKHWRDYQHPLALTNHGGNNPKLVPPNEGVVNKECSLALCKRYEKIYTNLSAKSMKPATKVGTHHGLFSGRSYDVGFGPNDSDFPQHAIENKVLPSENSGGWQTIRGFLGATLLTAVDSNQNPNTNYHAVLVLPTSEYSRDTRSMRCLKATVGKQLELVIEPSIASTDKTGFHEAYNEHFTVIKPKTRGHIGAMFAKFPSHASSFVGLYRRRGVLRAKWDVSTVIGGEYTAIVHSVSSFDADLPDGITLEYWWP</sequence>
<dbReference type="EMBL" id="KF900917">
    <property type="protein sequence ID" value="AIF11431.1"/>
    <property type="molecule type" value="Genomic_DNA"/>
</dbReference>